<keyword evidence="7" id="KW-1015">Disulfide bond</keyword>
<dbReference type="GO" id="GO:0052689">
    <property type="term" value="F:carboxylic ester hydrolase activity"/>
    <property type="evidence" value="ECO:0007669"/>
    <property type="project" value="UniProtKB-KW"/>
</dbReference>
<gene>
    <name evidence="8" type="ORF">VA7868_00275</name>
</gene>
<dbReference type="EMBL" id="FQXZ01000005">
    <property type="protein sequence ID" value="SHH70503.1"/>
    <property type="molecule type" value="Genomic_DNA"/>
</dbReference>
<dbReference type="SMR" id="A0A1M5V6F4"/>
<keyword evidence="9" id="KW-1185">Reference proteome</keyword>
<proteinExistence type="inferred from homology"/>
<organism evidence="8 9">
    <name type="scientific">Vibrio aerogenes CECT 7868</name>
    <dbReference type="NCBI Taxonomy" id="1216006"/>
    <lineage>
        <taxon>Bacteria</taxon>
        <taxon>Pseudomonadati</taxon>
        <taxon>Pseudomonadota</taxon>
        <taxon>Gammaproteobacteria</taxon>
        <taxon>Vibrionales</taxon>
        <taxon>Vibrionaceae</taxon>
        <taxon>Vibrio</taxon>
    </lineage>
</organism>
<dbReference type="AlphaFoldDB" id="A0A1M5V6F4"/>
<protein>
    <submittedName>
        <fullName evidence="8">Tannase and feruloyl esterase</fullName>
    </submittedName>
</protein>
<evidence type="ECO:0000256" key="5">
    <source>
        <dbReference type="ARBA" id="ARBA00022801"/>
    </source>
</evidence>
<keyword evidence="4" id="KW-0732">Signal</keyword>
<dbReference type="InterPro" id="IPR011118">
    <property type="entry name" value="Tannase/feruloyl_esterase"/>
</dbReference>
<reference evidence="8 9" key="1">
    <citation type="submission" date="2016-11" db="EMBL/GenBank/DDBJ databases">
        <authorList>
            <person name="Jaros S."/>
            <person name="Januszkiewicz K."/>
            <person name="Wedrychowicz H."/>
        </authorList>
    </citation>
    <scope>NUCLEOTIDE SEQUENCE [LARGE SCALE GENOMIC DNA]</scope>
    <source>
        <strain evidence="8 9">CECT 7868</strain>
    </source>
</reference>
<dbReference type="Proteomes" id="UP000184608">
    <property type="component" value="Unassembled WGS sequence"/>
</dbReference>
<evidence type="ECO:0000256" key="7">
    <source>
        <dbReference type="ARBA" id="ARBA00023157"/>
    </source>
</evidence>
<dbReference type="GO" id="GO:0046872">
    <property type="term" value="F:metal ion binding"/>
    <property type="evidence" value="ECO:0007669"/>
    <property type="project" value="UniProtKB-KW"/>
</dbReference>
<keyword evidence="5" id="KW-0378">Hydrolase</keyword>
<sequence>MKKNKLIYAIGLLTSVYAVGCSWEDGSHAKHKSPAVGVRLENSSCQFLEDFSYANTQITSIQLAASGDLKVAGQPIGAHCVVEGKMFERVSPVDGQTYAIGFEMRLPLDWNGRFFYQANGGLDGRIVTAEGSISGGGPVTNALYQGFAVISSDAGHSSAQNGTFGLDPQARLDYGYQAVQKLTPMAKALVEETYGKQPDYSYIGGASNGGRHTMVAAARIPAEYDGYLAHNPGFHLPNTAIAQLYSAQQLASVATDTDDLSTAFTTAERSLVSQAILSKCDTLDGLADGMVFDTDGCQQAFDLHRDVPSCEGERDGTCLTDKQKDAIAAIFSGAKNSNGDALYAPFVYDPGIAGRSWAGWKFNASVGNRDPLSVAYVFMTPPLTDTTLNTTPALQREFALSFDMDSDAPKIYATTDVYTTSAVDFMYPPHVTNLSRMHHLGDKMIVMLGTADPVYSTVDTENWYNALTAENHGDATDFVRYFRVPGMNHSRGGIAADQYDAIGALVDWVEYGEAPDRIIATARGTGNAGGVNRELPSDWSADRTRPLCPYPKIAVYKGSGDSEKAENFVCRIVSH</sequence>
<dbReference type="SUPFAM" id="SSF53474">
    <property type="entry name" value="alpha/beta-Hydrolases"/>
    <property type="match status" value="1"/>
</dbReference>
<dbReference type="OrthoDB" id="7197884at2"/>
<keyword evidence="6" id="KW-0106">Calcium</keyword>
<keyword evidence="2" id="KW-0719">Serine esterase</keyword>
<evidence type="ECO:0000256" key="1">
    <source>
        <dbReference type="ARBA" id="ARBA00006249"/>
    </source>
</evidence>
<accession>A0A1M5V6F4</accession>
<dbReference type="Gene3D" id="3.40.50.1820">
    <property type="entry name" value="alpha/beta hydrolase"/>
    <property type="match status" value="2"/>
</dbReference>
<evidence type="ECO:0000256" key="2">
    <source>
        <dbReference type="ARBA" id="ARBA00022487"/>
    </source>
</evidence>
<name>A0A1M5V6F4_9VIBR</name>
<dbReference type="STRING" id="1216006.VA7868_00275"/>
<comment type="similarity">
    <text evidence="1">Belongs to the tannase family.</text>
</comment>
<dbReference type="InterPro" id="IPR029058">
    <property type="entry name" value="AB_hydrolase_fold"/>
</dbReference>
<dbReference type="RefSeq" id="WP_073602065.1">
    <property type="nucleotide sequence ID" value="NZ_FQXZ01000005.1"/>
</dbReference>
<evidence type="ECO:0000313" key="8">
    <source>
        <dbReference type="EMBL" id="SHH70503.1"/>
    </source>
</evidence>
<evidence type="ECO:0000313" key="9">
    <source>
        <dbReference type="Proteomes" id="UP000184608"/>
    </source>
</evidence>
<evidence type="ECO:0000256" key="4">
    <source>
        <dbReference type="ARBA" id="ARBA00022729"/>
    </source>
</evidence>
<dbReference type="PANTHER" id="PTHR33938">
    <property type="entry name" value="FERULOYL ESTERASE B-RELATED"/>
    <property type="match status" value="1"/>
</dbReference>
<keyword evidence="3" id="KW-0479">Metal-binding</keyword>
<evidence type="ECO:0000256" key="3">
    <source>
        <dbReference type="ARBA" id="ARBA00022723"/>
    </source>
</evidence>
<dbReference type="Pfam" id="PF07519">
    <property type="entry name" value="Tannase"/>
    <property type="match status" value="1"/>
</dbReference>
<dbReference type="PANTHER" id="PTHR33938:SF15">
    <property type="entry name" value="FERULOYL ESTERASE B-RELATED"/>
    <property type="match status" value="1"/>
</dbReference>
<evidence type="ECO:0000256" key="6">
    <source>
        <dbReference type="ARBA" id="ARBA00022837"/>
    </source>
</evidence>